<dbReference type="PROSITE" id="PS51764">
    <property type="entry name" value="GH26"/>
    <property type="match status" value="1"/>
</dbReference>
<sequence length="357" mass="40557">MVKGKLYYQGLVAAALISLSACGGDNGSTSKQGDSTITQTVDSISGTIEVEKTRILKLLSDIKSNYVLGGIHNREPNSNPAQWTDAVQKVVGDYPALWSGDFLFQKENIEHRETMINEAIKQFKNGAIVNIMWHACNPANGQPCAWDDGKGVLSTLTDTQWEELFNEGTTIHTQFITMMEEVAVHLQRLKDNKVVVLFRPFHEMNQGKFWWGGRPGEEGTVKLYRWVHDYMVKEKGLDNLLWVWNIQDFPSLDKDADLYNPGDRYWDIVSLDVYDDGSGFSNEKYETIKRVANGKPMGIGECQKLPSLAVLQEQKDWIFFMGWSELVFEHNSIETIKEVYGSDRVLLLKELNSTIFK</sequence>
<proteinExistence type="inferred from homology"/>
<dbReference type="PANTHER" id="PTHR40079:SF4">
    <property type="entry name" value="GH26 DOMAIN-CONTAINING PROTEIN-RELATED"/>
    <property type="match status" value="1"/>
</dbReference>
<keyword evidence="2 4" id="KW-0378">Hydrolase</keyword>
<keyword evidence="3 4" id="KW-0326">Glycosidase</keyword>
<comment type="caution">
    <text evidence="7">The sequence shown here is derived from an EMBL/GenBank/DDBJ whole genome shotgun (WGS) entry which is preliminary data.</text>
</comment>
<dbReference type="RefSeq" id="WP_148910370.1">
    <property type="nucleotide sequence ID" value="NZ_VNHX01000037.1"/>
</dbReference>
<feature type="chain" id="PRO_5024312198" evidence="5">
    <location>
        <begin position="24"/>
        <end position="357"/>
    </location>
</feature>
<dbReference type="InterPro" id="IPR022790">
    <property type="entry name" value="GH26_dom"/>
</dbReference>
<dbReference type="Proteomes" id="UP000325105">
    <property type="component" value="Unassembled WGS sequence"/>
</dbReference>
<dbReference type="AlphaFoldDB" id="A0A5S5CU95"/>
<dbReference type="PRINTS" id="PR00739">
    <property type="entry name" value="GLHYDRLASE26"/>
</dbReference>
<evidence type="ECO:0000313" key="8">
    <source>
        <dbReference type="Proteomes" id="UP000325105"/>
    </source>
</evidence>
<evidence type="ECO:0000259" key="6">
    <source>
        <dbReference type="PROSITE" id="PS51764"/>
    </source>
</evidence>
<evidence type="ECO:0000256" key="2">
    <source>
        <dbReference type="ARBA" id="ARBA00022801"/>
    </source>
</evidence>
<feature type="active site" description="Nucleophile" evidence="4">
    <location>
        <position position="301"/>
    </location>
</feature>
<evidence type="ECO:0000256" key="3">
    <source>
        <dbReference type="ARBA" id="ARBA00023295"/>
    </source>
</evidence>
<keyword evidence="5" id="KW-0732">Signal</keyword>
<evidence type="ECO:0000256" key="4">
    <source>
        <dbReference type="PROSITE-ProRule" id="PRU01100"/>
    </source>
</evidence>
<protein>
    <submittedName>
        <fullName evidence="7">Mannan endo-1,4-beta-mannosidase</fullName>
    </submittedName>
</protein>
<organism evidence="7 8">
    <name type="scientific">Sphingobacterium allocomposti</name>
    <dbReference type="NCBI Taxonomy" id="415956"/>
    <lineage>
        <taxon>Bacteria</taxon>
        <taxon>Pseudomonadati</taxon>
        <taxon>Bacteroidota</taxon>
        <taxon>Sphingobacteriia</taxon>
        <taxon>Sphingobacteriales</taxon>
        <taxon>Sphingobacteriaceae</taxon>
        <taxon>Sphingobacterium</taxon>
    </lineage>
</organism>
<feature type="signal peptide" evidence="5">
    <location>
        <begin position="1"/>
        <end position="23"/>
    </location>
</feature>
<dbReference type="PROSITE" id="PS51257">
    <property type="entry name" value="PROKAR_LIPOPROTEIN"/>
    <property type="match status" value="1"/>
</dbReference>
<dbReference type="SUPFAM" id="SSF51445">
    <property type="entry name" value="(Trans)glycosidases"/>
    <property type="match status" value="1"/>
</dbReference>
<name>A0A5S5CU95_9SPHI</name>
<dbReference type="Gene3D" id="3.20.20.80">
    <property type="entry name" value="Glycosidases"/>
    <property type="match status" value="1"/>
</dbReference>
<dbReference type="InterPro" id="IPR000805">
    <property type="entry name" value="Glyco_hydro_26"/>
</dbReference>
<dbReference type="GO" id="GO:0016985">
    <property type="term" value="F:mannan endo-1,4-beta-mannosidase activity"/>
    <property type="evidence" value="ECO:0007669"/>
    <property type="project" value="InterPro"/>
</dbReference>
<dbReference type="InterPro" id="IPR017853">
    <property type="entry name" value="GH"/>
</dbReference>
<dbReference type="Pfam" id="PF02156">
    <property type="entry name" value="Glyco_hydro_26"/>
    <property type="match status" value="1"/>
</dbReference>
<accession>A0A5S5CU95</accession>
<feature type="active site" description="Proton donor" evidence="4">
    <location>
        <position position="203"/>
    </location>
</feature>
<evidence type="ECO:0000313" key="7">
    <source>
        <dbReference type="EMBL" id="TYP87340.1"/>
    </source>
</evidence>
<dbReference type="PANTHER" id="PTHR40079">
    <property type="entry name" value="MANNAN ENDO-1,4-BETA-MANNOSIDASE E-RELATED"/>
    <property type="match status" value="1"/>
</dbReference>
<comment type="similarity">
    <text evidence="1 4">Belongs to the glycosyl hydrolase 26 family.</text>
</comment>
<evidence type="ECO:0000256" key="5">
    <source>
        <dbReference type="SAM" id="SignalP"/>
    </source>
</evidence>
<dbReference type="GO" id="GO:0006080">
    <property type="term" value="P:substituted mannan metabolic process"/>
    <property type="evidence" value="ECO:0007669"/>
    <property type="project" value="InterPro"/>
</dbReference>
<reference evidence="7 8" key="1">
    <citation type="submission" date="2019-07" db="EMBL/GenBank/DDBJ databases">
        <title>Genomic Encyclopedia of Archaeal and Bacterial Type Strains, Phase II (KMG-II): from individual species to whole genera.</title>
        <authorList>
            <person name="Goeker M."/>
        </authorList>
    </citation>
    <scope>NUCLEOTIDE SEQUENCE [LARGE SCALE GENOMIC DNA]</scope>
    <source>
        <strain evidence="7 8">DSM 18850</strain>
    </source>
</reference>
<dbReference type="EMBL" id="VNHX01000037">
    <property type="protein sequence ID" value="TYP87340.1"/>
    <property type="molecule type" value="Genomic_DNA"/>
</dbReference>
<keyword evidence="8" id="KW-1185">Reference proteome</keyword>
<gene>
    <name evidence="7" type="ORF">BC792_13711</name>
</gene>
<feature type="domain" description="GH26" evidence="6">
    <location>
        <begin position="50"/>
        <end position="349"/>
    </location>
</feature>
<dbReference type="OrthoDB" id="9803686at2"/>
<evidence type="ECO:0000256" key="1">
    <source>
        <dbReference type="ARBA" id="ARBA00007754"/>
    </source>
</evidence>